<dbReference type="PRINTS" id="PR01415">
    <property type="entry name" value="ANKYRIN"/>
</dbReference>
<keyword evidence="1" id="KW-0677">Repeat</keyword>
<dbReference type="SUPFAM" id="SSF48403">
    <property type="entry name" value="Ankyrin repeat"/>
    <property type="match status" value="1"/>
</dbReference>
<feature type="repeat" description="ANK" evidence="3">
    <location>
        <begin position="135"/>
        <end position="167"/>
    </location>
</feature>
<dbReference type="Proteomes" id="UP001250932">
    <property type="component" value="Unassembled WGS sequence"/>
</dbReference>
<proteinExistence type="predicted"/>
<dbReference type="InterPro" id="IPR036770">
    <property type="entry name" value="Ankyrin_rpt-contain_sf"/>
</dbReference>
<keyword evidence="2 3" id="KW-0040">ANK repeat</keyword>
<protein>
    <submittedName>
        <fullName evidence="4">Ankyrin repeat domain-containing protein</fullName>
    </submittedName>
</protein>
<dbReference type="RefSeq" id="WP_313832580.1">
    <property type="nucleotide sequence ID" value="NZ_JAQOUE010000001.1"/>
</dbReference>
<dbReference type="EMBL" id="JAQOUE010000001">
    <property type="protein sequence ID" value="MDT7042205.1"/>
    <property type="molecule type" value="Genomic_DNA"/>
</dbReference>
<dbReference type="PROSITE" id="PS50088">
    <property type="entry name" value="ANK_REPEAT"/>
    <property type="match status" value="4"/>
</dbReference>
<evidence type="ECO:0000256" key="1">
    <source>
        <dbReference type="ARBA" id="ARBA00022737"/>
    </source>
</evidence>
<dbReference type="InterPro" id="IPR050776">
    <property type="entry name" value="Ank_Repeat/CDKN_Inhibitor"/>
</dbReference>
<comment type="caution">
    <text evidence="4">The sequence shown here is derived from an EMBL/GenBank/DDBJ whole genome shotgun (WGS) entry which is preliminary data.</text>
</comment>
<dbReference type="PANTHER" id="PTHR24201:SF2">
    <property type="entry name" value="ANKYRIN REPEAT DOMAIN-CONTAINING PROTEIN 42"/>
    <property type="match status" value="1"/>
</dbReference>
<evidence type="ECO:0000313" key="5">
    <source>
        <dbReference type="Proteomes" id="UP001250932"/>
    </source>
</evidence>
<keyword evidence="5" id="KW-1185">Reference proteome</keyword>
<dbReference type="PROSITE" id="PS50297">
    <property type="entry name" value="ANK_REP_REGION"/>
    <property type="match status" value="3"/>
</dbReference>
<dbReference type="PANTHER" id="PTHR24201">
    <property type="entry name" value="ANK_REP_REGION DOMAIN-CONTAINING PROTEIN"/>
    <property type="match status" value="1"/>
</dbReference>
<evidence type="ECO:0000313" key="4">
    <source>
        <dbReference type="EMBL" id="MDT7042205.1"/>
    </source>
</evidence>
<feature type="repeat" description="ANK" evidence="3">
    <location>
        <begin position="69"/>
        <end position="101"/>
    </location>
</feature>
<dbReference type="Gene3D" id="1.25.40.20">
    <property type="entry name" value="Ankyrin repeat-containing domain"/>
    <property type="match status" value="1"/>
</dbReference>
<dbReference type="InterPro" id="IPR002110">
    <property type="entry name" value="Ankyrin_rpt"/>
</dbReference>
<name>A0ABU3K6Y9_9BACT</name>
<evidence type="ECO:0000256" key="2">
    <source>
        <dbReference type="ARBA" id="ARBA00023043"/>
    </source>
</evidence>
<organism evidence="4 5">
    <name type="scientific">Candidatus Nitronereus thalassa</name>
    <dbReference type="NCBI Taxonomy" id="3020898"/>
    <lineage>
        <taxon>Bacteria</taxon>
        <taxon>Pseudomonadati</taxon>
        <taxon>Nitrospirota</taxon>
        <taxon>Nitrospiria</taxon>
        <taxon>Nitrospirales</taxon>
        <taxon>Nitrospiraceae</taxon>
        <taxon>Candidatus Nitronereus</taxon>
    </lineage>
</organism>
<dbReference type="SMART" id="SM00248">
    <property type="entry name" value="ANK"/>
    <property type="match status" value="5"/>
</dbReference>
<reference evidence="4 5" key="1">
    <citation type="journal article" date="2023" name="ISME J.">
        <title>Cultivation and genomic characterization of novel and ubiquitous marine nitrite-oxidizing bacteria from the Nitrospirales.</title>
        <authorList>
            <person name="Mueller A.J."/>
            <person name="Daebeler A."/>
            <person name="Herbold C.W."/>
            <person name="Kirkegaard R.H."/>
            <person name="Daims H."/>
        </authorList>
    </citation>
    <scope>NUCLEOTIDE SEQUENCE [LARGE SCALE GENOMIC DNA]</scope>
    <source>
        <strain evidence="4 5">EB</strain>
    </source>
</reference>
<feature type="repeat" description="ANK" evidence="3">
    <location>
        <begin position="168"/>
        <end position="205"/>
    </location>
</feature>
<dbReference type="Pfam" id="PF12796">
    <property type="entry name" value="Ank_2"/>
    <property type="match status" value="2"/>
</dbReference>
<gene>
    <name evidence="4" type="ORF">PPG34_07555</name>
</gene>
<evidence type="ECO:0000256" key="3">
    <source>
        <dbReference type="PROSITE-ProRule" id="PRU00023"/>
    </source>
</evidence>
<accession>A0ABU3K6Y9</accession>
<sequence>MRRAQRMKIVFFSSLLGLGVLVTILSFAKPTMFMNAEEQRLLEAVAQDDLATIRNLVKQGINVNAQDARGRTALLVAVEGHYFESAKVLLKAGADVNVQDDKKDSPLLLAGAEGTVDIMRLILQAKPDFSLYNRFGGTPLIPAAERGHVDMVKLLVNTKVDINHVNHLGWTALLEAIVLSDGGPRHQKIVQILVDAGADVHIADNQGVTPLEHARQKGFSEIVKVLESAGVQ</sequence>
<feature type="repeat" description="ANK" evidence="3">
    <location>
        <begin position="206"/>
        <end position="232"/>
    </location>
</feature>